<dbReference type="InterPro" id="IPR043148">
    <property type="entry name" value="TagF_C"/>
</dbReference>
<dbReference type="Gene3D" id="3.40.50.12580">
    <property type="match status" value="2"/>
</dbReference>
<reference evidence="8" key="1">
    <citation type="submission" date="2023-06" db="EMBL/GenBank/DDBJ databases">
        <title>A Treasure from Seagulls: Isolation and Description of Aciduricobacillus qingdaonensis gen. nov., sp. nov., a Rare Obligately Uric Acid-utilizing Member in the Family Bacillaceae.</title>
        <authorList>
            <person name="Liu W."/>
            <person name="Wang B."/>
        </authorList>
    </citation>
    <scope>NUCLEOTIDE SEQUENCE</scope>
    <source>
        <strain evidence="8">44XB</strain>
    </source>
</reference>
<evidence type="ECO:0000256" key="2">
    <source>
        <dbReference type="ARBA" id="ARBA00010488"/>
    </source>
</evidence>
<name>A0ABY9KV81_9BACI</name>
<keyword evidence="4" id="KW-0808">Transferase</keyword>
<keyword evidence="5" id="KW-0777">Teichoic acid biosynthesis</keyword>
<comment type="subcellular location">
    <subcellularLocation>
        <location evidence="1">Cell membrane</location>
        <topology evidence="1">Peripheral membrane protein</topology>
    </subcellularLocation>
</comment>
<dbReference type="InterPro" id="IPR051612">
    <property type="entry name" value="Teichoic_Acid_Biosynth"/>
</dbReference>
<dbReference type="InterPro" id="IPR041038">
    <property type="entry name" value="TarS_C1"/>
</dbReference>
<gene>
    <name evidence="8" type="ORF">QR721_10960</name>
</gene>
<dbReference type="Pfam" id="PF04464">
    <property type="entry name" value="Glyphos_transf"/>
    <property type="match status" value="2"/>
</dbReference>
<dbReference type="PANTHER" id="PTHR37316">
    <property type="entry name" value="TEICHOIC ACID GLYCEROL-PHOSPHATE PRIMASE"/>
    <property type="match status" value="1"/>
</dbReference>
<protein>
    <submittedName>
        <fullName evidence="8">CDP-glycerol glycerophosphotransferase family protein</fullName>
    </submittedName>
</protein>
<dbReference type="Pfam" id="PF18674">
    <property type="entry name" value="TarS_C1"/>
    <property type="match status" value="1"/>
</dbReference>
<comment type="similarity">
    <text evidence="2">Belongs to the CDP-glycerol glycerophosphotransferase family.</text>
</comment>
<evidence type="ECO:0000256" key="3">
    <source>
        <dbReference type="ARBA" id="ARBA00022475"/>
    </source>
</evidence>
<organism evidence="8 9">
    <name type="scientific">Aciduricibacillus chroicocephali</name>
    <dbReference type="NCBI Taxonomy" id="3054939"/>
    <lineage>
        <taxon>Bacteria</taxon>
        <taxon>Bacillati</taxon>
        <taxon>Bacillota</taxon>
        <taxon>Bacilli</taxon>
        <taxon>Bacillales</taxon>
        <taxon>Bacillaceae</taxon>
        <taxon>Aciduricibacillus</taxon>
    </lineage>
</organism>
<keyword evidence="9" id="KW-1185">Reference proteome</keyword>
<dbReference type="InterPro" id="IPR043149">
    <property type="entry name" value="TagF_N"/>
</dbReference>
<accession>A0ABY9KV81</accession>
<keyword evidence="6" id="KW-0472">Membrane</keyword>
<sequence length="1098" mass="130494">MSSKRRLREYISLRQKDDRISMSIRLANRDYTIRQLVFLSRNEEQHTYTIDATGKQDDEYQFSFRLSDHPGLYETEEDVYNLFILVRVPKDMINEEKLENNADRYKLGTDESGMEYAEYLIRLGRFEETNTSKLPLVEIDGKSCAFFKTLKGNISYSVNNELKSNTKTQINKMKMKKGILRLETKIFTKNSWIESCRIVFKSRESGEEFGTPIGYTHIIEETVRKFGLNRYIIKGDINLNELLAPYLQESGIFDIYFEMTYHDIQEPVIVRVGKPRFRARFRIQPSSLSKGSDTYTVSPYYTFKQKNLSLELEKFTTENYRYMKKMMKRYKIIRPFQLKKDIWLIGERPYKAQDTGYNFFKYMRENHPEKNVYYVIDEESPERKNVEKYGNILFHKSKEHIYHTLMANRIVGSHHPDYLYPLRSEQFKKKVKAPKVFLQHGVLGTKNMTNLYGAESASFETDLFLVSSDREKRMVVNDFGYKPNEVKVTGLSRFDSLFADDVPQKRQLLIIPTWRDWLVNEEQFVESEYFERYRNLVNSSVLHKLAQQYDFEIVFCLHPNMQNFTPFFEDAPVRVISQGEVDVQVLLKESAMMITDYSSVAFDFSFLGKPVIYYQFDRGRFIGRKGSHLDLDADLPGEILYTEEEVLDQLTEYAADNFRMLPEYEERASRFLKYKDEKSSDRIYAAVKSAARRTLTERMIQRNEFVRMFINRFRRGRFYFPMMKRYYRFAKKFIKPDEQLILFESGLGKQYSDSPRYIYEEIVKRGLPYKKVWVYNKKVRRFADDDTIFIKRLSPAYYYYLAKAKYWVNNQNFPTYITKRPETTYLQTWHGTPLKKMLYDLENVHGRTEGYVDRVGAAVKNWDYLISPSEYASKAFRSAFRYEGEMLEVGYPRNDIFYRKDKDEIAKIVKRNLDIPEDKKVILYAPTFRDDQTGKKNRFSFELAMDLEKMQEELGDEYVLLLRMHVVVSSKVIIEEEQREFVKNVSSYPDIQELMLAADLMITDYSSVMFDFANTDKPLLFFTYDLENYRDHLRGFYIDFEEEAPGPLLNDTDELIAAIEHIDETKQQYASKYEQFQKKFCQLEDGAAASRVVDRIFE</sequence>
<dbReference type="Proteomes" id="UP001180087">
    <property type="component" value="Chromosome"/>
</dbReference>
<feature type="domain" description="TarS C-terminal" evidence="7">
    <location>
        <begin position="167"/>
        <end position="312"/>
    </location>
</feature>
<dbReference type="EMBL" id="CP129113">
    <property type="protein sequence ID" value="WLV24152.1"/>
    <property type="molecule type" value="Genomic_DNA"/>
</dbReference>
<evidence type="ECO:0000313" key="9">
    <source>
        <dbReference type="Proteomes" id="UP001180087"/>
    </source>
</evidence>
<dbReference type="Gene3D" id="3.40.50.11820">
    <property type="match status" value="2"/>
</dbReference>
<evidence type="ECO:0000256" key="6">
    <source>
        <dbReference type="ARBA" id="ARBA00023136"/>
    </source>
</evidence>
<dbReference type="PANTHER" id="PTHR37316:SF3">
    <property type="entry name" value="TEICHOIC ACID GLYCEROL-PHOSPHATE TRANSFERASE"/>
    <property type="match status" value="1"/>
</dbReference>
<evidence type="ECO:0000259" key="7">
    <source>
        <dbReference type="Pfam" id="PF18674"/>
    </source>
</evidence>
<evidence type="ECO:0000313" key="8">
    <source>
        <dbReference type="EMBL" id="WLV24152.1"/>
    </source>
</evidence>
<evidence type="ECO:0000256" key="1">
    <source>
        <dbReference type="ARBA" id="ARBA00004202"/>
    </source>
</evidence>
<keyword evidence="3" id="KW-1003">Cell membrane</keyword>
<dbReference type="SUPFAM" id="SSF53756">
    <property type="entry name" value="UDP-Glycosyltransferase/glycogen phosphorylase"/>
    <property type="match status" value="2"/>
</dbReference>
<proteinExistence type="inferred from homology"/>
<evidence type="ECO:0000256" key="5">
    <source>
        <dbReference type="ARBA" id="ARBA00022944"/>
    </source>
</evidence>
<dbReference type="RefSeq" id="WP_348026889.1">
    <property type="nucleotide sequence ID" value="NZ_CP129113.1"/>
</dbReference>
<dbReference type="InterPro" id="IPR007554">
    <property type="entry name" value="Glycerophosphate_synth"/>
</dbReference>
<evidence type="ECO:0000256" key="4">
    <source>
        <dbReference type="ARBA" id="ARBA00022679"/>
    </source>
</evidence>